<comment type="caution">
    <text evidence="2">The sequence shown here is derived from an EMBL/GenBank/DDBJ whole genome shotgun (WGS) entry which is preliminary data.</text>
</comment>
<dbReference type="Proteomes" id="UP000195570">
    <property type="component" value="Unassembled WGS sequence"/>
</dbReference>
<evidence type="ECO:0008006" key="4">
    <source>
        <dbReference type="Google" id="ProtNLM"/>
    </source>
</evidence>
<keyword evidence="1" id="KW-0732">Signal</keyword>
<name>A0A1G4I4I5_TRYEQ</name>
<dbReference type="GeneID" id="92379644"/>
<dbReference type="RefSeq" id="XP_067078066.1">
    <property type="nucleotide sequence ID" value="XM_067221965.1"/>
</dbReference>
<feature type="chain" id="PRO_5009235340" description="Trypanosome variant surface glycoprotein (A-type)" evidence="1">
    <location>
        <begin position="25"/>
        <end position="157"/>
    </location>
</feature>
<dbReference type="EMBL" id="CZPT02000583">
    <property type="protein sequence ID" value="SCU66643.1"/>
    <property type="molecule type" value="Genomic_DNA"/>
</dbReference>
<dbReference type="VEuPathDB" id="TriTrypDB:TEOVI_000570400"/>
<evidence type="ECO:0000256" key="1">
    <source>
        <dbReference type="SAM" id="SignalP"/>
    </source>
</evidence>
<reference evidence="2" key="1">
    <citation type="submission" date="2016-09" db="EMBL/GenBank/DDBJ databases">
        <authorList>
            <person name="Hebert L."/>
            <person name="Moumen B."/>
        </authorList>
    </citation>
    <scope>NUCLEOTIDE SEQUENCE [LARGE SCALE GENOMIC DNA]</scope>
    <source>
        <strain evidence="2">OVI</strain>
    </source>
</reference>
<dbReference type="AlphaFoldDB" id="A0A1G4I4I5"/>
<accession>A0A1G4I4I5</accession>
<sequence length="157" mass="16678">MLTKGAVVFWSAIAAVQVLTVTTAVNDATNTLAHGSNSWCTESQHLEATIAAVSKEVSARRRTAAQDELTMRMWNVARNAAAAGSERAKFALLYLYGLGTAQRNRENAAPLEQEATAVSRLLAARLENYAAAQAAADFSQPVINAPETARGTVTSRA</sequence>
<evidence type="ECO:0000313" key="3">
    <source>
        <dbReference type="Proteomes" id="UP000195570"/>
    </source>
</evidence>
<protein>
    <recommendedName>
        <fullName evidence="4">Trypanosome variant surface glycoprotein (A-type)</fullName>
    </recommendedName>
</protein>
<gene>
    <name evidence="2" type="ORF">TEOVI_000570400</name>
</gene>
<proteinExistence type="predicted"/>
<organism evidence="2 3">
    <name type="scientific">Trypanosoma equiperdum</name>
    <dbReference type="NCBI Taxonomy" id="5694"/>
    <lineage>
        <taxon>Eukaryota</taxon>
        <taxon>Discoba</taxon>
        <taxon>Euglenozoa</taxon>
        <taxon>Kinetoplastea</taxon>
        <taxon>Metakinetoplastina</taxon>
        <taxon>Trypanosomatida</taxon>
        <taxon>Trypanosomatidae</taxon>
        <taxon>Trypanosoma</taxon>
    </lineage>
</organism>
<feature type="signal peptide" evidence="1">
    <location>
        <begin position="1"/>
        <end position="24"/>
    </location>
</feature>
<evidence type="ECO:0000313" key="2">
    <source>
        <dbReference type="EMBL" id="SCU66643.1"/>
    </source>
</evidence>
<keyword evidence="3" id="KW-1185">Reference proteome</keyword>